<dbReference type="InterPro" id="IPR000182">
    <property type="entry name" value="GNAT_dom"/>
</dbReference>
<dbReference type="OrthoDB" id="6293260at2"/>
<dbReference type="Gene3D" id="3.40.630.30">
    <property type="match status" value="1"/>
</dbReference>
<sequence>MSLPQTAILQAAILQTERLTLRPLLPGDAEAYAAMRYHPEVARWLLPAAGDPLEASRAAIARYAASWRERGYAPWGVFRDGRLIGHAGLNFVAEFGETEVLWSLHPDAWGHGFATEAARAALAFGFDTLGLSLIFAMTKPDNLASQAVMKRLGLSYRKDVVYRGIEAVWFEIARETFEAAKAGAKPTTPT</sequence>
<protein>
    <submittedName>
        <fullName evidence="2">Protein N-acetyltransferase, RimJ/RimL family</fullName>
    </submittedName>
</protein>
<dbReference type="STRING" id="225324.SAMN02745126_04632"/>
<evidence type="ECO:0000313" key="2">
    <source>
        <dbReference type="EMBL" id="SKA27254.1"/>
    </source>
</evidence>
<dbReference type="PROSITE" id="PS51186">
    <property type="entry name" value="GNAT"/>
    <property type="match status" value="1"/>
</dbReference>
<keyword evidence="3" id="KW-1185">Reference proteome</keyword>
<dbReference type="EMBL" id="FUWJ01000008">
    <property type="protein sequence ID" value="SKA27254.1"/>
    <property type="molecule type" value="Genomic_DNA"/>
</dbReference>
<dbReference type="InterPro" id="IPR051531">
    <property type="entry name" value="N-acetyltransferase"/>
</dbReference>
<keyword evidence="2" id="KW-0808">Transferase</keyword>
<feature type="domain" description="N-acetyltransferase" evidence="1">
    <location>
        <begin position="19"/>
        <end position="175"/>
    </location>
</feature>
<name>A0A1T4SG25_9HYPH</name>
<dbReference type="Proteomes" id="UP000190092">
    <property type="component" value="Unassembled WGS sequence"/>
</dbReference>
<organism evidence="2 3">
    <name type="scientific">Enhydrobacter aerosaccus</name>
    <dbReference type="NCBI Taxonomy" id="225324"/>
    <lineage>
        <taxon>Bacteria</taxon>
        <taxon>Pseudomonadati</taxon>
        <taxon>Pseudomonadota</taxon>
        <taxon>Alphaproteobacteria</taxon>
        <taxon>Hyphomicrobiales</taxon>
        <taxon>Enhydrobacter</taxon>
    </lineage>
</organism>
<dbReference type="InterPro" id="IPR016181">
    <property type="entry name" value="Acyl_CoA_acyltransferase"/>
</dbReference>
<dbReference type="SUPFAM" id="SSF55729">
    <property type="entry name" value="Acyl-CoA N-acyltransferases (Nat)"/>
    <property type="match status" value="1"/>
</dbReference>
<reference evidence="3" key="1">
    <citation type="submission" date="2017-02" db="EMBL/GenBank/DDBJ databases">
        <authorList>
            <person name="Varghese N."/>
            <person name="Submissions S."/>
        </authorList>
    </citation>
    <scope>NUCLEOTIDE SEQUENCE [LARGE SCALE GENOMIC DNA]</scope>
    <source>
        <strain evidence="3">ATCC 27094</strain>
    </source>
</reference>
<dbReference type="PANTHER" id="PTHR43792:SF1">
    <property type="entry name" value="N-ACETYLTRANSFERASE DOMAIN-CONTAINING PROTEIN"/>
    <property type="match status" value="1"/>
</dbReference>
<dbReference type="Pfam" id="PF13302">
    <property type="entry name" value="Acetyltransf_3"/>
    <property type="match status" value="1"/>
</dbReference>
<dbReference type="GO" id="GO:0016747">
    <property type="term" value="F:acyltransferase activity, transferring groups other than amino-acyl groups"/>
    <property type="evidence" value="ECO:0007669"/>
    <property type="project" value="InterPro"/>
</dbReference>
<dbReference type="RefSeq" id="WP_085936321.1">
    <property type="nucleotide sequence ID" value="NZ_FUWJ01000008.1"/>
</dbReference>
<dbReference type="PANTHER" id="PTHR43792">
    <property type="entry name" value="GNAT FAMILY, PUTATIVE (AFU_ORTHOLOGUE AFUA_3G00765)-RELATED-RELATED"/>
    <property type="match status" value="1"/>
</dbReference>
<evidence type="ECO:0000259" key="1">
    <source>
        <dbReference type="PROSITE" id="PS51186"/>
    </source>
</evidence>
<gene>
    <name evidence="2" type="ORF">SAMN02745126_04632</name>
</gene>
<dbReference type="AlphaFoldDB" id="A0A1T4SG25"/>
<accession>A0A1T4SG25</accession>
<proteinExistence type="predicted"/>
<evidence type="ECO:0000313" key="3">
    <source>
        <dbReference type="Proteomes" id="UP000190092"/>
    </source>
</evidence>